<dbReference type="EMBL" id="JANUGQ010000003">
    <property type="protein sequence ID" value="MCS0635268.1"/>
    <property type="molecule type" value="Genomic_DNA"/>
</dbReference>
<evidence type="ECO:0000313" key="5">
    <source>
        <dbReference type="Proteomes" id="UP001431313"/>
    </source>
</evidence>
<evidence type="ECO:0000256" key="3">
    <source>
        <dbReference type="SAM" id="SignalP"/>
    </source>
</evidence>
<organism evidence="4 5">
    <name type="scientific">Streptomyces pyxinae</name>
    <dbReference type="NCBI Taxonomy" id="2970734"/>
    <lineage>
        <taxon>Bacteria</taxon>
        <taxon>Bacillati</taxon>
        <taxon>Actinomycetota</taxon>
        <taxon>Actinomycetes</taxon>
        <taxon>Kitasatosporales</taxon>
        <taxon>Streptomycetaceae</taxon>
        <taxon>Streptomyces</taxon>
    </lineage>
</organism>
<sequence>MCASLLFAVAAAPPPGYADGEGGATEPAVSPSGPAPATPAPDEGGAAAPEAGQGLGAPGPAEEADPDAGLRPAVPAPEPSPTGSPSAHGPARPVPSPSLAGRPAGEGRERPGRSPEPSLSASAEDVEQDAADPVRTRTATEHQRRRHGHDWERAAPRQEARTAADPQGTPPEGAYEPAAARAAESAVERQIPVLTLGVGFSMMGLGLGFLGLRMRRR</sequence>
<evidence type="ECO:0000256" key="1">
    <source>
        <dbReference type="SAM" id="MobiDB-lite"/>
    </source>
</evidence>
<name>A0ABT2CCY2_9ACTN</name>
<keyword evidence="3" id="KW-0732">Signal</keyword>
<comment type="caution">
    <text evidence="4">The sequence shown here is derived from an EMBL/GenBank/DDBJ whole genome shotgun (WGS) entry which is preliminary data.</text>
</comment>
<proteinExistence type="predicted"/>
<feature type="compositionally biased region" description="Basic and acidic residues" evidence="1">
    <location>
        <begin position="132"/>
        <end position="142"/>
    </location>
</feature>
<reference evidence="4" key="1">
    <citation type="submission" date="2022-08" db="EMBL/GenBank/DDBJ databases">
        <authorList>
            <person name="Somphong A."/>
            <person name="Phongsopitanun W."/>
        </authorList>
    </citation>
    <scope>NUCLEOTIDE SEQUENCE</scope>
    <source>
        <strain evidence="4">LP05-1</strain>
    </source>
</reference>
<keyword evidence="2" id="KW-0472">Membrane</keyword>
<feature type="region of interest" description="Disordered" evidence="1">
    <location>
        <begin position="12"/>
        <end position="184"/>
    </location>
</feature>
<keyword evidence="5" id="KW-1185">Reference proteome</keyword>
<feature type="compositionally biased region" description="Low complexity" evidence="1">
    <location>
        <begin position="170"/>
        <end position="184"/>
    </location>
</feature>
<keyword evidence="2" id="KW-1133">Transmembrane helix</keyword>
<dbReference type="Proteomes" id="UP001431313">
    <property type="component" value="Unassembled WGS sequence"/>
</dbReference>
<accession>A0ABT2CCY2</accession>
<evidence type="ECO:0000256" key="2">
    <source>
        <dbReference type="SAM" id="Phobius"/>
    </source>
</evidence>
<feature type="transmembrane region" description="Helical" evidence="2">
    <location>
        <begin position="191"/>
        <end position="212"/>
    </location>
</feature>
<evidence type="ECO:0000313" key="4">
    <source>
        <dbReference type="EMBL" id="MCS0635268.1"/>
    </source>
</evidence>
<feature type="compositionally biased region" description="Low complexity" evidence="1">
    <location>
        <begin position="40"/>
        <end position="52"/>
    </location>
</feature>
<gene>
    <name evidence="4" type="ORF">NX801_06280</name>
</gene>
<feature type="compositionally biased region" description="Basic and acidic residues" evidence="1">
    <location>
        <begin position="149"/>
        <end position="162"/>
    </location>
</feature>
<feature type="chain" id="PRO_5046900631" evidence="3">
    <location>
        <begin position="19"/>
        <end position="217"/>
    </location>
</feature>
<keyword evidence="2" id="KW-0812">Transmembrane</keyword>
<dbReference type="RefSeq" id="WP_258786026.1">
    <property type="nucleotide sequence ID" value="NZ_JANUGQ010000003.1"/>
</dbReference>
<protein>
    <submittedName>
        <fullName evidence="4">Uncharacterized protein</fullName>
    </submittedName>
</protein>
<feature type="signal peptide" evidence="3">
    <location>
        <begin position="1"/>
        <end position="18"/>
    </location>
</feature>